<dbReference type="AlphaFoldDB" id="A0A1B6D1T3"/>
<sequence>NSRLMNPSISPFLNKQHISPRQRQKRSRNSLHPGGSNCTLLNPHTLLQRQALSMDNPDYNPCFSPPRSQQLSRQHSSKESASHESLEVDLGAACQVHGSQTSMAMDLHLPNDCTVTLRVKDRTKRSDTAKRHIFVRQHQIEDEEISERRETHSCSPR</sequence>
<evidence type="ECO:0000256" key="1">
    <source>
        <dbReference type="SAM" id="MobiDB-lite"/>
    </source>
</evidence>
<feature type="compositionally biased region" description="Polar residues" evidence="1">
    <location>
        <begin position="1"/>
        <end position="17"/>
    </location>
</feature>
<proteinExistence type="predicted"/>
<reference evidence="2" key="1">
    <citation type="submission" date="2015-12" db="EMBL/GenBank/DDBJ databases">
        <title>De novo transcriptome assembly of four potential Pierce s Disease insect vectors from Arizona vineyards.</title>
        <authorList>
            <person name="Tassone E.E."/>
        </authorList>
    </citation>
    <scope>NUCLEOTIDE SEQUENCE</scope>
</reference>
<feature type="region of interest" description="Disordered" evidence="1">
    <location>
        <begin position="1"/>
        <end position="41"/>
    </location>
</feature>
<dbReference type="EMBL" id="GEDC01017636">
    <property type="protein sequence ID" value="JAS19662.1"/>
    <property type="molecule type" value="Transcribed_RNA"/>
</dbReference>
<feature type="non-terminal residue" evidence="2">
    <location>
        <position position="157"/>
    </location>
</feature>
<feature type="non-terminal residue" evidence="2">
    <location>
        <position position="1"/>
    </location>
</feature>
<feature type="region of interest" description="Disordered" evidence="1">
    <location>
        <begin position="56"/>
        <end position="84"/>
    </location>
</feature>
<feature type="compositionally biased region" description="Basic residues" evidence="1">
    <location>
        <begin position="18"/>
        <end position="29"/>
    </location>
</feature>
<organism evidence="2">
    <name type="scientific">Clastoptera arizonana</name>
    <name type="common">Arizona spittle bug</name>
    <dbReference type="NCBI Taxonomy" id="38151"/>
    <lineage>
        <taxon>Eukaryota</taxon>
        <taxon>Metazoa</taxon>
        <taxon>Ecdysozoa</taxon>
        <taxon>Arthropoda</taxon>
        <taxon>Hexapoda</taxon>
        <taxon>Insecta</taxon>
        <taxon>Pterygota</taxon>
        <taxon>Neoptera</taxon>
        <taxon>Paraneoptera</taxon>
        <taxon>Hemiptera</taxon>
        <taxon>Auchenorrhyncha</taxon>
        <taxon>Cercopoidea</taxon>
        <taxon>Clastopteridae</taxon>
        <taxon>Clastoptera</taxon>
    </lineage>
</organism>
<gene>
    <name evidence="2" type="ORF">g.2936</name>
</gene>
<evidence type="ECO:0000313" key="2">
    <source>
        <dbReference type="EMBL" id="JAS19662.1"/>
    </source>
</evidence>
<protein>
    <submittedName>
        <fullName evidence="2">Uncharacterized protein</fullName>
    </submittedName>
</protein>
<name>A0A1B6D1T3_9HEMI</name>
<accession>A0A1B6D1T3</accession>